<dbReference type="InterPro" id="IPR007541">
    <property type="entry name" value="Uncharacterised_BSP"/>
</dbReference>
<reference evidence="1 2" key="1">
    <citation type="submission" date="2024-02" db="EMBL/GenBank/DDBJ databases">
        <title>A draft genome for the cacao thread blight pathogen Marasmius crinis-equi.</title>
        <authorList>
            <person name="Cohen S.P."/>
            <person name="Baruah I.K."/>
            <person name="Amoako-Attah I."/>
            <person name="Bukari Y."/>
            <person name="Meinhardt L.W."/>
            <person name="Bailey B.A."/>
        </authorList>
    </citation>
    <scope>NUCLEOTIDE SEQUENCE [LARGE SCALE GENOMIC DNA]</scope>
    <source>
        <strain evidence="1 2">GH-76</strain>
    </source>
</reference>
<name>A0ABR3FIR6_9AGAR</name>
<evidence type="ECO:0000313" key="2">
    <source>
        <dbReference type="Proteomes" id="UP001465976"/>
    </source>
</evidence>
<organism evidence="1 2">
    <name type="scientific">Marasmius crinis-equi</name>
    <dbReference type="NCBI Taxonomy" id="585013"/>
    <lineage>
        <taxon>Eukaryota</taxon>
        <taxon>Fungi</taxon>
        <taxon>Dikarya</taxon>
        <taxon>Basidiomycota</taxon>
        <taxon>Agaricomycotina</taxon>
        <taxon>Agaricomycetes</taxon>
        <taxon>Agaricomycetidae</taxon>
        <taxon>Agaricales</taxon>
        <taxon>Marasmiineae</taxon>
        <taxon>Marasmiaceae</taxon>
        <taxon>Marasmius</taxon>
    </lineage>
</organism>
<dbReference type="PANTHER" id="PTHR33321:SF12">
    <property type="entry name" value="PLANT BASIC SECRETORY PROTEIN (BSP) FAMILY PROTEIN"/>
    <property type="match status" value="1"/>
</dbReference>
<evidence type="ECO:0000313" key="1">
    <source>
        <dbReference type="EMBL" id="KAL0575240.1"/>
    </source>
</evidence>
<comment type="caution">
    <text evidence="1">The sequence shown here is derived from an EMBL/GenBank/DDBJ whole genome shotgun (WGS) entry which is preliminary data.</text>
</comment>
<dbReference type="Pfam" id="PF04450">
    <property type="entry name" value="BSP"/>
    <property type="match status" value="2"/>
</dbReference>
<proteinExistence type="predicted"/>
<sequence length="447" mass="51277">MPPPPSPPPREPIQWPIPRIGLKVEDLAHPGVSVFYQHINPLPALEDAVRSSFKWLYDTLDKAPKNVKCITLILRSMDGAAHTTGSDNEKEIHVSLDYIKKTENRAKEEILGVLTHEMVHCYQYDARGTCPRGLIEGFADYVRLRSSLAPPHWKRQGGDTHKWDAGYETTGFFLEWIARSFGEDKLRQLNERMKDAEYDEAMFTQILGKTVKDLWKDYCHEMGFPPPRSRPRNPTTNWPEPQLNFRVEDLEHPGAHLFFDHIHPIKALKEAMAASFKWLYQIPEKAPNEIDSILLVLRSMDGAAYTNGDSAKEIHVSLNHIKNCEKRAKHEILGVLTHEMVHCWQYDAKGTCPSGLTEGMADFVRLHASLGPPHWKRSGDSKKDKWDAGYEKTAYFLDWIGESKVRELNELMKDNEYDEEALFVSVTGKTVAQLWKAYCEELGKENR</sequence>
<protein>
    <recommendedName>
        <fullName evidence="3">Plant basic secretory protein</fullName>
    </recommendedName>
</protein>
<accession>A0ABR3FIR6</accession>
<dbReference type="PANTHER" id="PTHR33321">
    <property type="match status" value="1"/>
</dbReference>
<keyword evidence="2" id="KW-1185">Reference proteome</keyword>
<gene>
    <name evidence="1" type="ORF">V5O48_006731</name>
</gene>
<evidence type="ECO:0008006" key="3">
    <source>
        <dbReference type="Google" id="ProtNLM"/>
    </source>
</evidence>
<dbReference type="Proteomes" id="UP001465976">
    <property type="component" value="Unassembled WGS sequence"/>
</dbReference>
<dbReference type="EMBL" id="JBAHYK010000323">
    <property type="protein sequence ID" value="KAL0575240.1"/>
    <property type="molecule type" value="Genomic_DNA"/>
</dbReference>